<sequence length="203" mass="22375">MTSRTVHGGLKSERPEKRAPEKMERRLFSSVYCSLFVLCHPNNGSAAPKKLYFHTPGGCKAKANLQQWVGANATADSNRCVCVNSTVTGRMGVASRSFPAEQCFVQGVQLQPKLDTASRTSSATHVIGISEEDVVAIEKDPKCEGPEHHFFDGRICVKSFFTSGECSADGTTCFQRKWKVLWRGPARVRRTSTRAVQEGKMCN</sequence>
<proteinExistence type="predicted"/>
<comment type="caution">
    <text evidence="2">The sequence shown here is derived from an EMBL/GenBank/DDBJ whole genome shotgun (WGS) entry which is preliminary data.</text>
</comment>
<evidence type="ECO:0000313" key="3">
    <source>
        <dbReference type="Proteomes" id="UP001519460"/>
    </source>
</evidence>
<keyword evidence="3" id="KW-1185">Reference proteome</keyword>
<accession>A0ABD0K0W5</accession>
<gene>
    <name evidence="2" type="ORF">BaRGS_00028203</name>
</gene>
<evidence type="ECO:0000256" key="1">
    <source>
        <dbReference type="SAM" id="MobiDB-lite"/>
    </source>
</evidence>
<name>A0ABD0K0W5_9CAEN</name>
<feature type="region of interest" description="Disordered" evidence="1">
    <location>
        <begin position="1"/>
        <end position="21"/>
    </location>
</feature>
<feature type="compositionally biased region" description="Basic and acidic residues" evidence="1">
    <location>
        <begin position="10"/>
        <end position="21"/>
    </location>
</feature>
<dbReference type="AlphaFoldDB" id="A0ABD0K0W5"/>
<organism evidence="2 3">
    <name type="scientific">Batillaria attramentaria</name>
    <dbReference type="NCBI Taxonomy" id="370345"/>
    <lineage>
        <taxon>Eukaryota</taxon>
        <taxon>Metazoa</taxon>
        <taxon>Spiralia</taxon>
        <taxon>Lophotrochozoa</taxon>
        <taxon>Mollusca</taxon>
        <taxon>Gastropoda</taxon>
        <taxon>Caenogastropoda</taxon>
        <taxon>Sorbeoconcha</taxon>
        <taxon>Cerithioidea</taxon>
        <taxon>Batillariidae</taxon>
        <taxon>Batillaria</taxon>
    </lineage>
</organism>
<dbReference type="EMBL" id="JACVVK020000279">
    <property type="protein sequence ID" value="KAK7480541.1"/>
    <property type="molecule type" value="Genomic_DNA"/>
</dbReference>
<dbReference type="Proteomes" id="UP001519460">
    <property type="component" value="Unassembled WGS sequence"/>
</dbReference>
<evidence type="ECO:0000313" key="2">
    <source>
        <dbReference type="EMBL" id="KAK7480541.1"/>
    </source>
</evidence>
<reference evidence="2 3" key="1">
    <citation type="journal article" date="2023" name="Sci. Data">
        <title>Genome assembly of the Korean intertidal mud-creeper Batillaria attramentaria.</title>
        <authorList>
            <person name="Patra A.K."/>
            <person name="Ho P.T."/>
            <person name="Jun S."/>
            <person name="Lee S.J."/>
            <person name="Kim Y."/>
            <person name="Won Y.J."/>
        </authorList>
    </citation>
    <scope>NUCLEOTIDE SEQUENCE [LARGE SCALE GENOMIC DNA]</scope>
    <source>
        <strain evidence="2">Wonlab-2016</strain>
    </source>
</reference>
<protein>
    <submittedName>
        <fullName evidence="2">Uncharacterized protein</fullName>
    </submittedName>
</protein>